<dbReference type="InterPro" id="IPR003848">
    <property type="entry name" value="DUF218"/>
</dbReference>
<gene>
    <name evidence="3" type="ORF">SAMN05421643_10770</name>
</gene>
<accession>A0A1H3IS19</accession>
<dbReference type="InterPro" id="IPR051599">
    <property type="entry name" value="Cell_Envelope_Assoc"/>
</dbReference>
<dbReference type="Gene3D" id="3.40.50.620">
    <property type="entry name" value="HUPs"/>
    <property type="match status" value="1"/>
</dbReference>
<feature type="domain" description="DUF218" evidence="2">
    <location>
        <begin position="104"/>
        <end position="249"/>
    </location>
</feature>
<dbReference type="PANTHER" id="PTHR30336:SF4">
    <property type="entry name" value="ENVELOPE BIOGENESIS FACTOR ELYC"/>
    <property type="match status" value="1"/>
</dbReference>
<dbReference type="EMBL" id="FNPK01000007">
    <property type="protein sequence ID" value="SDY30603.1"/>
    <property type="molecule type" value="Genomic_DNA"/>
</dbReference>
<dbReference type="Pfam" id="PF02698">
    <property type="entry name" value="DUF218"/>
    <property type="match status" value="1"/>
</dbReference>
<dbReference type="RefSeq" id="WP_092689305.1">
    <property type="nucleotide sequence ID" value="NZ_FNPK01000007.1"/>
</dbReference>
<evidence type="ECO:0000313" key="4">
    <source>
        <dbReference type="Proteomes" id="UP000199035"/>
    </source>
</evidence>
<name>A0A1H3IS19_9GAMM</name>
<dbReference type="Proteomes" id="UP000199035">
    <property type="component" value="Unassembled WGS sequence"/>
</dbReference>
<feature type="transmembrane region" description="Helical" evidence="1">
    <location>
        <begin position="32"/>
        <end position="50"/>
    </location>
</feature>
<keyword evidence="1" id="KW-0812">Transmembrane</keyword>
<dbReference type="InterPro" id="IPR014729">
    <property type="entry name" value="Rossmann-like_a/b/a_fold"/>
</dbReference>
<proteinExistence type="predicted"/>
<dbReference type="PANTHER" id="PTHR30336">
    <property type="entry name" value="INNER MEMBRANE PROTEIN, PROBABLE PERMEASE"/>
    <property type="match status" value="1"/>
</dbReference>
<keyword evidence="1" id="KW-1133">Transmembrane helix</keyword>
<evidence type="ECO:0000313" key="3">
    <source>
        <dbReference type="EMBL" id="SDY30603.1"/>
    </source>
</evidence>
<sequence length="260" mass="29870">MFEKIKRIFSLIFGCILFCDGLFLIWQNKIHLGTLLPLLLGFVLLIHAIFYRSMQRFLRQKVQLKALYKWGWGGFLLWLISVAVFFAYIHQHTQQQNTEQTVHAIIILGSGIQNGQPSPTLAKRLDKGAELAQQQMKAILIVTGGIGYTEKETEAEIMAKYLYQQYNIPLQRIYLEDKSTSTELNLFNSKTILKDQKIPLSAPIAIVTSDFHTLRAAAIAKKLGYQNIIMSSAETPLNTRYNAWLREYFAFISGWVLQEY</sequence>
<keyword evidence="4" id="KW-1185">Reference proteome</keyword>
<organism evidence="3 4">
    <name type="scientific">Acinetobacter kyonggiensis</name>
    <dbReference type="NCBI Taxonomy" id="595670"/>
    <lineage>
        <taxon>Bacteria</taxon>
        <taxon>Pseudomonadati</taxon>
        <taxon>Pseudomonadota</taxon>
        <taxon>Gammaproteobacteria</taxon>
        <taxon>Moraxellales</taxon>
        <taxon>Moraxellaceae</taxon>
        <taxon>Acinetobacter</taxon>
    </lineage>
</organism>
<evidence type="ECO:0000259" key="2">
    <source>
        <dbReference type="Pfam" id="PF02698"/>
    </source>
</evidence>
<protein>
    <submittedName>
        <fullName evidence="3">Uncharacterized SAM-binding protein YcdF, DUF218 family</fullName>
    </submittedName>
</protein>
<dbReference type="GO" id="GO:0005886">
    <property type="term" value="C:plasma membrane"/>
    <property type="evidence" value="ECO:0007669"/>
    <property type="project" value="TreeGrafter"/>
</dbReference>
<feature type="transmembrane region" description="Helical" evidence="1">
    <location>
        <begin position="70"/>
        <end position="89"/>
    </location>
</feature>
<dbReference type="GO" id="GO:0000270">
    <property type="term" value="P:peptidoglycan metabolic process"/>
    <property type="evidence" value="ECO:0007669"/>
    <property type="project" value="TreeGrafter"/>
</dbReference>
<dbReference type="CDD" id="cd06259">
    <property type="entry name" value="YdcF-like"/>
    <property type="match status" value="1"/>
</dbReference>
<keyword evidence="1" id="KW-0472">Membrane</keyword>
<dbReference type="GO" id="GO:0043164">
    <property type="term" value="P:Gram-negative-bacterium-type cell wall biogenesis"/>
    <property type="evidence" value="ECO:0007669"/>
    <property type="project" value="TreeGrafter"/>
</dbReference>
<dbReference type="AlphaFoldDB" id="A0A1H3IS19"/>
<evidence type="ECO:0000256" key="1">
    <source>
        <dbReference type="SAM" id="Phobius"/>
    </source>
</evidence>
<feature type="transmembrane region" description="Helical" evidence="1">
    <location>
        <begin position="7"/>
        <end position="26"/>
    </location>
</feature>
<reference evidence="4" key="1">
    <citation type="submission" date="2016-10" db="EMBL/GenBank/DDBJ databases">
        <authorList>
            <person name="Varghese N."/>
            <person name="Submissions S."/>
        </authorList>
    </citation>
    <scope>NUCLEOTIDE SEQUENCE [LARGE SCALE GENOMIC DNA]</scope>
    <source>
        <strain evidence="4">ANC 5109</strain>
    </source>
</reference>